<accession>V6SJV0</accession>
<feature type="domain" description="Secretion system C-terminal sorting" evidence="3">
    <location>
        <begin position="481"/>
        <end position="550"/>
    </location>
</feature>
<dbReference type="Pfam" id="PF18962">
    <property type="entry name" value="Por_Secre_tail"/>
    <property type="match status" value="1"/>
</dbReference>
<evidence type="ECO:0000313" key="5">
    <source>
        <dbReference type="Proteomes" id="UP000018004"/>
    </source>
</evidence>
<evidence type="ECO:0000256" key="2">
    <source>
        <dbReference type="SAM" id="SignalP"/>
    </source>
</evidence>
<dbReference type="OrthoDB" id="9761875at2"/>
<feature type="signal peptide" evidence="2">
    <location>
        <begin position="1"/>
        <end position="18"/>
    </location>
</feature>
<dbReference type="RefSeq" id="WP_023580105.1">
    <property type="nucleotide sequence ID" value="NZ_AVGG01000018.1"/>
</dbReference>
<dbReference type="EMBL" id="AVGG01000018">
    <property type="protein sequence ID" value="ESU26572.1"/>
    <property type="molecule type" value="Genomic_DNA"/>
</dbReference>
<protein>
    <recommendedName>
        <fullName evidence="3">Secretion system C-terminal sorting domain-containing protein</fullName>
    </recommendedName>
</protein>
<comment type="caution">
    <text evidence="4">The sequence shown here is derived from an EMBL/GenBank/DDBJ whole genome shotgun (WGS) entry which is preliminary data.</text>
</comment>
<keyword evidence="1 2" id="KW-0732">Signal</keyword>
<evidence type="ECO:0000259" key="3">
    <source>
        <dbReference type="Pfam" id="PF18962"/>
    </source>
</evidence>
<dbReference type="NCBIfam" id="TIGR04183">
    <property type="entry name" value="Por_Secre_tail"/>
    <property type="match status" value="1"/>
</dbReference>
<dbReference type="Proteomes" id="UP000018004">
    <property type="component" value="Unassembled WGS sequence"/>
</dbReference>
<evidence type="ECO:0000313" key="4">
    <source>
        <dbReference type="EMBL" id="ESU26572.1"/>
    </source>
</evidence>
<dbReference type="AlphaFoldDB" id="V6SJV0"/>
<feature type="chain" id="PRO_5004750942" description="Secretion system C-terminal sorting domain-containing protein" evidence="2">
    <location>
        <begin position="19"/>
        <end position="553"/>
    </location>
</feature>
<reference evidence="4 5" key="1">
    <citation type="submission" date="2013-08" db="EMBL/GenBank/DDBJ databases">
        <title>Flavobacterium limnosediminis JC2902 genome sequencing.</title>
        <authorList>
            <person name="Lee K."/>
            <person name="Yi H."/>
            <person name="Park S."/>
            <person name="Chun J."/>
        </authorList>
    </citation>
    <scope>NUCLEOTIDE SEQUENCE [LARGE SCALE GENOMIC DNA]</scope>
    <source>
        <strain evidence="4 5">JC2902</strain>
    </source>
</reference>
<name>V6SJV0_9FLAO</name>
<dbReference type="eggNOG" id="ENOG5030QQP">
    <property type="taxonomic scope" value="Bacteria"/>
</dbReference>
<dbReference type="PATRIC" id="fig|1341181.4.peg.2505"/>
<dbReference type="InterPro" id="IPR026444">
    <property type="entry name" value="Secre_tail"/>
</dbReference>
<evidence type="ECO:0000256" key="1">
    <source>
        <dbReference type="ARBA" id="ARBA00022729"/>
    </source>
</evidence>
<gene>
    <name evidence="4" type="ORF">FLJC2902T_25450</name>
</gene>
<sequence>MKKITLLFALFTFLYGNAQWTTDTAVNTLVADVLNNDQQVVKCPNGSTFVVFWKSVPAPVNFELRVQLLNANGVQQFGTEGMLISNTIPMSTSTVLMKVTGDSKNNLYVGVTGTSNTAGQPIFAYKINQMGTMLWGPNGISVGNGYLPTILPLEDLNENGNVLIHYMPNTGGISKLQKYTSTGVPVWAAQVDVLSDNPSSPTSPADLFELSNQQIMVVFHKRGTGVNSTLFAQKFNSSGVAQWTVPTQLSNKGTAYNVMTYNGVQDGDVVYYGYSGKTGTRSDSFVQRINPDGTMPWGINGVDFDTNATLYEVDTQIAFAPGSQYVWAMSSYTPSTQDLRGEYIQKFDKITGARQFTDNARQVFPVDNNYRTHAGKLQLINDTPFFLITEGINNGASPVPIKAVLLNSNGYFAWPEQTLPVATFSAPKLHITLTKPVNNSEAVVVFTEPKVTGQNKIYAQKFTLPTLGINDFETAENAVMLYPNPASSFFNIKAMSTIKSVAVYTTLGQNVFTKDLTDSMELNIPTQNWAKGLYSITIETTDNKTLTKKLLKE</sequence>
<keyword evidence="5" id="KW-1185">Reference proteome</keyword>
<proteinExistence type="predicted"/>
<organism evidence="4 5">
    <name type="scientific">Flavobacterium limnosediminis JC2902</name>
    <dbReference type="NCBI Taxonomy" id="1341181"/>
    <lineage>
        <taxon>Bacteria</taxon>
        <taxon>Pseudomonadati</taxon>
        <taxon>Bacteroidota</taxon>
        <taxon>Flavobacteriia</taxon>
        <taxon>Flavobacteriales</taxon>
        <taxon>Flavobacteriaceae</taxon>
        <taxon>Flavobacterium</taxon>
    </lineage>
</organism>
<dbReference type="STRING" id="1341181.FLJC2902T_25450"/>